<gene>
    <name evidence="4" type="ORF">ERS852523_00150</name>
</gene>
<organism evidence="4 5">
    <name type="scientific">Blautia wexlerae</name>
    <dbReference type="NCBI Taxonomy" id="418240"/>
    <lineage>
        <taxon>Bacteria</taxon>
        <taxon>Bacillati</taxon>
        <taxon>Bacillota</taxon>
        <taxon>Clostridia</taxon>
        <taxon>Lachnospirales</taxon>
        <taxon>Lachnospiraceae</taxon>
        <taxon>Blautia</taxon>
    </lineage>
</organism>
<dbReference type="InterPro" id="IPR009835">
    <property type="entry name" value="SrtB"/>
</dbReference>
<proteinExistence type="predicted"/>
<evidence type="ECO:0000256" key="3">
    <source>
        <dbReference type="SAM" id="Phobius"/>
    </source>
</evidence>
<protein>
    <submittedName>
        <fullName evidence="4">Sortase, SrtB family</fullName>
    </submittedName>
</protein>
<reference evidence="4 5" key="1">
    <citation type="submission" date="2015-09" db="EMBL/GenBank/DDBJ databases">
        <authorList>
            <consortium name="Pathogen Informatics"/>
        </authorList>
    </citation>
    <scope>NUCLEOTIDE SEQUENCE [LARGE SCALE GENOMIC DNA]</scope>
    <source>
        <strain evidence="4 5">2789STDY5834911</strain>
    </source>
</reference>
<keyword evidence="3" id="KW-0812">Transmembrane</keyword>
<feature type="active site" description="Acyl-thioester intermediate" evidence="2">
    <location>
        <position position="245"/>
    </location>
</feature>
<dbReference type="Pfam" id="PF04203">
    <property type="entry name" value="Sortase"/>
    <property type="match status" value="1"/>
</dbReference>
<dbReference type="Gene3D" id="2.40.260.10">
    <property type="entry name" value="Sortase"/>
    <property type="match status" value="1"/>
</dbReference>
<dbReference type="OrthoDB" id="9806013at2"/>
<dbReference type="AlphaFoldDB" id="A0A174JP48"/>
<evidence type="ECO:0000313" key="4">
    <source>
        <dbReference type="EMBL" id="CUO98819.1"/>
    </source>
</evidence>
<name>A0A174JP48_9FIRM</name>
<keyword evidence="1" id="KW-0378">Hydrolase</keyword>
<dbReference type="GO" id="GO:0016787">
    <property type="term" value="F:hydrolase activity"/>
    <property type="evidence" value="ECO:0007669"/>
    <property type="project" value="UniProtKB-KW"/>
</dbReference>
<dbReference type="SUPFAM" id="SSF63817">
    <property type="entry name" value="Sortase"/>
    <property type="match status" value="1"/>
</dbReference>
<evidence type="ECO:0000256" key="2">
    <source>
        <dbReference type="PIRSR" id="PIRSR605754-1"/>
    </source>
</evidence>
<feature type="active site" description="Proton donor/acceptor" evidence="2">
    <location>
        <position position="150"/>
    </location>
</feature>
<accession>A0A174JP48</accession>
<keyword evidence="3" id="KW-1133">Transmembrane helix</keyword>
<dbReference type="InterPro" id="IPR005754">
    <property type="entry name" value="Sortase"/>
</dbReference>
<dbReference type="Proteomes" id="UP000095712">
    <property type="component" value="Unassembled WGS sequence"/>
</dbReference>
<dbReference type="RefSeq" id="WP_055149047.1">
    <property type="nucleotide sequence ID" value="NZ_CZAW01000002.1"/>
</dbReference>
<dbReference type="EMBL" id="CZAW01000002">
    <property type="protein sequence ID" value="CUO98819.1"/>
    <property type="molecule type" value="Genomic_DNA"/>
</dbReference>
<sequence>MKKKPKTGILQRFFKIICLAVTLTSAGFLIYHMVYLPMENKKLVAELKGNFPEPEAPGASGSEKKDQPAGRKCPVAAVDLVSLREQYPDVQGWLTIPDTGIDYPVLQSEQEKGEFYLKRNYKKEYDINGSLFLQADCKVSESRNLIIYGHNMNSGAMFGNLDFYADETYYQEHPFAYLQTEDSIQEYRIVTVLKADRNLFPFQQKLPDVAVVQEYLKAAKQREVFETGDDYLKCIYDKVLTLVTCSYEWSGARNIVLAVPVSGAVWSQKCS</sequence>
<evidence type="ECO:0000256" key="1">
    <source>
        <dbReference type="ARBA" id="ARBA00022801"/>
    </source>
</evidence>
<dbReference type="InterPro" id="IPR023365">
    <property type="entry name" value="Sortase_dom-sf"/>
</dbReference>
<evidence type="ECO:0000313" key="5">
    <source>
        <dbReference type="Proteomes" id="UP000095712"/>
    </source>
</evidence>
<keyword evidence="3" id="KW-0472">Membrane</keyword>
<feature type="transmembrane region" description="Helical" evidence="3">
    <location>
        <begin position="12"/>
        <end position="34"/>
    </location>
</feature>
<dbReference type="CDD" id="cd05826">
    <property type="entry name" value="Sortase_B"/>
    <property type="match status" value="1"/>
</dbReference>